<keyword evidence="4" id="KW-0966">Cell projection</keyword>
<comment type="caution">
    <text evidence="4">The sequence shown here is derived from an EMBL/GenBank/DDBJ whole genome shotgun (WGS) entry which is preliminary data.</text>
</comment>
<dbReference type="STRING" id="1121338.CLTEP_08940"/>
<dbReference type="Pfam" id="PF03963">
    <property type="entry name" value="FlgD"/>
    <property type="match status" value="1"/>
</dbReference>
<comment type="similarity">
    <text evidence="1 3">Belongs to the FlgD family.</text>
</comment>
<dbReference type="GO" id="GO:0044781">
    <property type="term" value="P:bacterial-type flagellum organization"/>
    <property type="evidence" value="ECO:0007669"/>
    <property type="project" value="UniProtKB-UniRule"/>
</dbReference>
<dbReference type="OrthoDB" id="280334at2"/>
<accession>A0A151B584</accession>
<evidence type="ECO:0000313" key="4">
    <source>
        <dbReference type="EMBL" id="KYH35074.1"/>
    </source>
</evidence>
<keyword evidence="4" id="KW-0282">Flagellum</keyword>
<keyword evidence="4" id="KW-0969">Cilium</keyword>
<evidence type="ECO:0000313" key="5">
    <source>
        <dbReference type="Proteomes" id="UP000075531"/>
    </source>
</evidence>
<proteinExistence type="inferred from homology"/>
<dbReference type="PATRIC" id="fig|1121338.3.peg.920"/>
<dbReference type="InterPro" id="IPR005648">
    <property type="entry name" value="FlgD"/>
</dbReference>
<dbReference type="EMBL" id="LTBA01000006">
    <property type="protein sequence ID" value="KYH35074.1"/>
    <property type="molecule type" value="Genomic_DNA"/>
</dbReference>
<comment type="function">
    <text evidence="3">Required for flagellar hook formation. May act as a scaffolding protein.</text>
</comment>
<keyword evidence="5" id="KW-1185">Reference proteome</keyword>
<dbReference type="RefSeq" id="WP_066823161.1">
    <property type="nucleotide sequence ID" value="NZ_LTBA01000006.1"/>
</dbReference>
<dbReference type="Proteomes" id="UP000075531">
    <property type="component" value="Unassembled WGS sequence"/>
</dbReference>
<evidence type="ECO:0000256" key="1">
    <source>
        <dbReference type="ARBA" id="ARBA00010577"/>
    </source>
</evidence>
<keyword evidence="2 3" id="KW-1005">Bacterial flagellum biogenesis</keyword>
<evidence type="ECO:0000256" key="3">
    <source>
        <dbReference type="RuleBase" id="RU362076"/>
    </source>
</evidence>
<name>A0A151B584_9CLOT</name>
<dbReference type="AlphaFoldDB" id="A0A151B584"/>
<gene>
    <name evidence="4" type="ORF">CLTEP_08940</name>
</gene>
<reference evidence="4 5" key="1">
    <citation type="submission" date="2016-02" db="EMBL/GenBank/DDBJ databases">
        <title>Genome sequence of Clostridium tepidiprofundi DSM 19306.</title>
        <authorList>
            <person name="Poehlein A."/>
            <person name="Daniel R."/>
        </authorList>
    </citation>
    <scope>NUCLEOTIDE SEQUENCE [LARGE SCALE GENOMIC DNA]</scope>
    <source>
        <strain evidence="4 5">DSM 19306</strain>
    </source>
</reference>
<sequence length="307" mass="34842">MSVSKVHVYNGATNRGTKIVKKGNELGKNAFLKILTAQLKYQNPMNPSDSTEFISQMAQFAALEQMTNLNTTMSYQSAYSLVGKTVALNSYDDLGRQYGGQVQSVVKKGDDILLNVLVREDNKMIKKEFNFRDVSDVIDTPNPIISSLNNNLNLLLSSAFIGKEVEVSDSLLKDNELSIGKVNYVYRDNENVYLNIDVIGKHVLEKMVCLDGSSTDIVEVSGDYTDKKDMNLHFRYNKAKEIYEYRVDDDKNWKQYNKGDKVRGLGFELPKESPIIDREWSLEIKHVEPHSKNFISSDVVKVSDRNE</sequence>
<organism evidence="4 5">
    <name type="scientific">Clostridium tepidiprofundi DSM 19306</name>
    <dbReference type="NCBI Taxonomy" id="1121338"/>
    <lineage>
        <taxon>Bacteria</taxon>
        <taxon>Bacillati</taxon>
        <taxon>Bacillota</taxon>
        <taxon>Clostridia</taxon>
        <taxon>Eubacteriales</taxon>
        <taxon>Clostridiaceae</taxon>
        <taxon>Clostridium</taxon>
    </lineage>
</organism>
<evidence type="ECO:0000256" key="2">
    <source>
        <dbReference type="ARBA" id="ARBA00022795"/>
    </source>
</evidence>
<protein>
    <recommendedName>
        <fullName evidence="3">Basal-body rod modification protein FlgD</fullName>
    </recommendedName>
</protein>